<evidence type="ECO:0000256" key="1">
    <source>
        <dbReference type="ARBA" id="ARBA00023015"/>
    </source>
</evidence>
<dbReference type="PRINTS" id="PR00038">
    <property type="entry name" value="HTHLUXR"/>
</dbReference>
<evidence type="ECO:0000256" key="3">
    <source>
        <dbReference type="ARBA" id="ARBA00023163"/>
    </source>
</evidence>
<dbReference type="InterPro" id="IPR035965">
    <property type="entry name" value="PAS-like_dom_sf"/>
</dbReference>
<proteinExistence type="predicted"/>
<sequence>MKYTEIKDLYKFIFKSYDKPFLKEHIKKFIELDEYLPYSSTFFCVTNTQDLTFEYISKNYTSCLGLDANELKVHGMRSLWSRIHPDDVDAWLNALNSLMEFTLAEIPKNKRKDANYTWNFRMRNSDEVYVNIIQNTTPLVFDSESKPIIGLAHYTVLDPNIKMDITASAKLLNTNNEYETLFFSNFSQKLLNDGISNRERDVIRLLVLNKSSKEISRTLSISSHTVDTHRRNILRKLNISSTGELVGMLKMNQHWL</sequence>
<dbReference type="SUPFAM" id="SSF46894">
    <property type="entry name" value="C-terminal effector domain of the bipartite response regulators"/>
    <property type="match status" value="1"/>
</dbReference>
<evidence type="ECO:0000259" key="4">
    <source>
        <dbReference type="PROSITE" id="PS50043"/>
    </source>
</evidence>
<dbReference type="EMBL" id="LT629774">
    <property type="protein sequence ID" value="SDR79094.1"/>
    <property type="molecule type" value="Genomic_DNA"/>
</dbReference>
<name>A0A1H1LWY0_9FLAO</name>
<dbReference type="InterPro" id="IPR013655">
    <property type="entry name" value="PAS_fold_3"/>
</dbReference>
<keyword evidence="6" id="KW-1185">Reference proteome</keyword>
<dbReference type="SUPFAM" id="SSF55785">
    <property type="entry name" value="PYP-like sensor domain (PAS domain)"/>
    <property type="match status" value="1"/>
</dbReference>
<dbReference type="Pfam" id="PF00196">
    <property type="entry name" value="GerE"/>
    <property type="match status" value="1"/>
</dbReference>
<dbReference type="AlphaFoldDB" id="A0A1H1LWY0"/>
<accession>A0A1H1LWY0</accession>
<dbReference type="Gene3D" id="3.30.450.20">
    <property type="entry name" value="PAS domain"/>
    <property type="match status" value="1"/>
</dbReference>
<dbReference type="RefSeq" id="WP_092443243.1">
    <property type="nucleotide sequence ID" value="NZ_JBLXFM010000004.1"/>
</dbReference>
<dbReference type="STRING" id="1249933.SAMN04489797_0130"/>
<dbReference type="PANTHER" id="PTHR44688">
    <property type="entry name" value="DNA-BINDING TRANSCRIPTIONAL ACTIVATOR DEVR_DOSR"/>
    <property type="match status" value="1"/>
</dbReference>
<keyword evidence="2" id="KW-0238">DNA-binding</keyword>
<gene>
    <name evidence="5" type="ORF">SAMN04489797_0130</name>
</gene>
<dbReference type="PROSITE" id="PS50043">
    <property type="entry name" value="HTH_LUXR_2"/>
    <property type="match status" value="1"/>
</dbReference>
<dbReference type="PANTHER" id="PTHR44688:SF16">
    <property type="entry name" value="DNA-BINDING TRANSCRIPTIONAL ACTIVATOR DEVR_DOSR"/>
    <property type="match status" value="1"/>
</dbReference>
<evidence type="ECO:0000256" key="2">
    <source>
        <dbReference type="ARBA" id="ARBA00023125"/>
    </source>
</evidence>
<dbReference type="Proteomes" id="UP000198963">
    <property type="component" value="Chromosome I"/>
</dbReference>
<dbReference type="InterPro" id="IPR016032">
    <property type="entry name" value="Sig_transdc_resp-reg_C-effctor"/>
</dbReference>
<dbReference type="Gene3D" id="1.10.10.10">
    <property type="entry name" value="Winged helix-like DNA-binding domain superfamily/Winged helix DNA-binding domain"/>
    <property type="match status" value="1"/>
</dbReference>
<keyword evidence="3" id="KW-0804">Transcription</keyword>
<dbReference type="GO" id="GO:0006355">
    <property type="term" value="P:regulation of DNA-templated transcription"/>
    <property type="evidence" value="ECO:0007669"/>
    <property type="project" value="InterPro"/>
</dbReference>
<dbReference type="InterPro" id="IPR000792">
    <property type="entry name" value="Tscrpt_reg_LuxR_C"/>
</dbReference>
<dbReference type="GO" id="GO:0003677">
    <property type="term" value="F:DNA binding"/>
    <property type="evidence" value="ECO:0007669"/>
    <property type="project" value="UniProtKB-KW"/>
</dbReference>
<protein>
    <submittedName>
        <fullName evidence="5">PAS fold-containing protein</fullName>
    </submittedName>
</protein>
<dbReference type="CDD" id="cd06170">
    <property type="entry name" value="LuxR_C_like"/>
    <property type="match status" value="1"/>
</dbReference>
<reference evidence="5 6" key="1">
    <citation type="submission" date="2016-10" db="EMBL/GenBank/DDBJ databases">
        <authorList>
            <person name="Varghese N."/>
            <person name="Submissions S."/>
        </authorList>
    </citation>
    <scope>NUCLEOTIDE SEQUENCE [LARGE SCALE GENOMIC DNA]</scope>
    <source>
        <strain evidence="5 6">RHA_55</strain>
    </source>
</reference>
<evidence type="ECO:0000313" key="6">
    <source>
        <dbReference type="Proteomes" id="UP000198963"/>
    </source>
</evidence>
<feature type="domain" description="HTH luxR-type" evidence="4">
    <location>
        <begin position="188"/>
        <end position="253"/>
    </location>
</feature>
<evidence type="ECO:0000313" key="5">
    <source>
        <dbReference type="EMBL" id="SDR79094.1"/>
    </source>
</evidence>
<organism evidence="5 6">
    <name type="scientific">Winogradskyella sediminis</name>
    <dbReference type="NCBI Taxonomy" id="1382466"/>
    <lineage>
        <taxon>Bacteria</taxon>
        <taxon>Pseudomonadati</taxon>
        <taxon>Bacteroidota</taxon>
        <taxon>Flavobacteriia</taxon>
        <taxon>Flavobacteriales</taxon>
        <taxon>Flavobacteriaceae</taxon>
        <taxon>Winogradskyella</taxon>
    </lineage>
</organism>
<dbReference type="InterPro" id="IPR036388">
    <property type="entry name" value="WH-like_DNA-bd_sf"/>
</dbReference>
<dbReference type="Pfam" id="PF08447">
    <property type="entry name" value="PAS_3"/>
    <property type="match status" value="1"/>
</dbReference>
<dbReference type="SMART" id="SM00421">
    <property type="entry name" value="HTH_LUXR"/>
    <property type="match status" value="1"/>
</dbReference>
<keyword evidence="1" id="KW-0805">Transcription regulation</keyword>